<protein>
    <recommendedName>
        <fullName evidence="3">LysM domain-containing protein</fullName>
    </recommendedName>
</protein>
<dbReference type="EMBL" id="LWCS01000032">
    <property type="protein sequence ID" value="OAN36781.1"/>
    <property type="molecule type" value="Genomic_DNA"/>
</dbReference>
<dbReference type="OrthoDB" id="9815939at2"/>
<dbReference type="RefSeq" id="WP_064282986.1">
    <property type="nucleotide sequence ID" value="NZ_LWCS01000032.1"/>
</dbReference>
<comment type="caution">
    <text evidence="1">The sequence shown here is derived from an EMBL/GenBank/DDBJ whole genome shotgun (WGS) entry which is preliminary data.</text>
</comment>
<evidence type="ECO:0008006" key="3">
    <source>
        <dbReference type="Google" id="ProtNLM"/>
    </source>
</evidence>
<evidence type="ECO:0000313" key="1">
    <source>
        <dbReference type="EMBL" id="OAN36781.1"/>
    </source>
</evidence>
<evidence type="ECO:0000313" key="2">
    <source>
        <dbReference type="Proteomes" id="UP000078396"/>
    </source>
</evidence>
<accession>A0A178LS87</accession>
<sequence>MFLENSRYANVAQAVTTTRDGREVTVVRLRRLPPIDGDPYTVIGTDRLDILAQRRYGDETRYWHVADANTELEAGALTRRAGRVIRVPGQ</sequence>
<name>A0A178LS87_MYCIR</name>
<dbReference type="Proteomes" id="UP000078396">
    <property type="component" value="Unassembled WGS sequence"/>
</dbReference>
<dbReference type="AlphaFoldDB" id="A0A178LS87"/>
<proteinExistence type="predicted"/>
<gene>
    <name evidence="1" type="ORF">A4X20_06185</name>
</gene>
<organism evidence="1 2">
    <name type="scientific">Mycolicibacterium iranicum</name>
    <name type="common">Mycobacterium iranicum</name>
    <dbReference type="NCBI Taxonomy" id="912594"/>
    <lineage>
        <taxon>Bacteria</taxon>
        <taxon>Bacillati</taxon>
        <taxon>Actinomycetota</taxon>
        <taxon>Actinomycetes</taxon>
        <taxon>Mycobacteriales</taxon>
        <taxon>Mycobacteriaceae</taxon>
        <taxon>Mycolicibacterium</taxon>
    </lineage>
</organism>
<reference evidence="1 2" key="1">
    <citation type="submission" date="2016-04" db="EMBL/GenBank/DDBJ databases">
        <title>Draft Genome Sequences of Staphylococcus capitis Strain H36, S. capitis Strain H65, S. cohnii Strain H62, S. hominis Strain H69, Mycobacterium iranicum Strain H39, Plantibacter sp. Strain H53, Pseudomonas oryzihabitans Strain H72, and Microbacterium sp. Strain H83, isolated from residential settings.</title>
        <authorList>
            <person name="Lymperopoulou D."/>
            <person name="Adams R.I."/>
            <person name="Lindow S."/>
            <person name="Coil D.A."/>
            <person name="Jospin G."/>
            <person name="Eisen J.A."/>
        </authorList>
    </citation>
    <scope>NUCLEOTIDE SEQUENCE [LARGE SCALE GENOMIC DNA]</scope>
    <source>
        <strain evidence="1 2">H39</strain>
    </source>
</reference>